<comment type="similarity">
    <text evidence="1 5">Belongs to the D-isomer specific 2-hydroxyacid dehydrogenase family.</text>
</comment>
<dbReference type="Gene3D" id="3.40.50.720">
    <property type="entry name" value="NAD(P)-binding Rossmann-like Domain"/>
    <property type="match status" value="2"/>
</dbReference>
<keyword evidence="2" id="KW-0028">Amino-acid biosynthesis</keyword>
<dbReference type="PROSITE" id="PS00065">
    <property type="entry name" value="D_2_HYDROXYACID_DH_1"/>
    <property type="match status" value="1"/>
</dbReference>
<dbReference type="RefSeq" id="WP_102773191.1">
    <property type="nucleotide sequence ID" value="NZ_POQS01000003.1"/>
</dbReference>
<evidence type="ECO:0000256" key="4">
    <source>
        <dbReference type="ARBA" id="ARBA00023027"/>
    </source>
</evidence>
<comment type="caution">
    <text evidence="8">The sequence shown here is derived from an EMBL/GenBank/DDBJ whole genome shotgun (WGS) entry which is preliminary data.</text>
</comment>
<dbReference type="AlphaFoldDB" id="A0A2N8KIY8"/>
<dbReference type="Proteomes" id="UP000235994">
    <property type="component" value="Unassembled WGS sequence"/>
</dbReference>
<dbReference type="InterPro" id="IPR029752">
    <property type="entry name" value="D-isomer_DH_CS1"/>
</dbReference>
<evidence type="ECO:0000256" key="3">
    <source>
        <dbReference type="ARBA" id="ARBA00023002"/>
    </source>
</evidence>
<dbReference type="GO" id="GO:0008652">
    <property type="term" value="P:amino acid biosynthetic process"/>
    <property type="evidence" value="ECO:0007669"/>
    <property type="project" value="UniProtKB-KW"/>
</dbReference>
<evidence type="ECO:0000313" key="8">
    <source>
        <dbReference type="EMBL" id="PND33403.1"/>
    </source>
</evidence>
<dbReference type="InterPro" id="IPR006140">
    <property type="entry name" value="D-isomer_DH_NAD-bd"/>
</dbReference>
<evidence type="ECO:0000259" key="6">
    <source>
        <dbReference type="Pfam" id="PF00389"/>
    </source>
</evidence>
<dbReference type="SUPFAM" id="SSF52283">
    <property type="entry name" value="Formate/glycerate dehydrogenase catalytic domain-like"/>
    <property type="match status" value="1"/>
</dbReference>
<dbReference type="CDD" id="cd12169">
    <property type="entry name" value="PGDH_like_1"/>
    <property type="match status" value="1"/>
</dbReference>
<dbReference type="PANTHER" id="PTHR42789:SF1">
    <property type="entry name" value="D-ISOMER SPECIFIC 2-HYDROXYACID DEHYDROGENASE FAMILY PROTEIN (AFU_ORTHOLOGUE AFUA_6G10090)"/>
    <property type="match status" value="1"/>
</dbReference>
<dbReference type="InterPro" id="IPR050857">
    <property type="entry name" value="D-2-hydroxyacid_DH"/>
</dbReference>
<feature type="domain" description="D-isomer specific 2-hydroxyacid dehydrogenase catalytic" evidence="6">
    <location>
        <begin position="15"/>
        <end position="313"/>
    </location>
</feature>
<sequence length="318" mass="34463">MKIAILDDYHDVARRYADWTSLGGDAEVQIFNNYIPPEQVEATLESFDVIVAMRERTPFPAERIRALPRLRLLITTGMRNNAIDMQACAAQGIVVCGAPGSPEAATATAELAWAHILGLFKHLPAEDAAMRRGMWQTAMPEPLAGKRLGVLGLGKLGTAVAKVGQAFGMDVVAWSPNLTDERAAAAGVARVDKHELFATSDVVSLHLILSERTRHVVDAAALAAMKPTAYLVNTSRAGLVDQEALMDALVKFRIAGAGLDVYPEEPLSPTDTVRDLDNVILTPHLGYVSRENFEAFYQNALEAVKAWQAGRPVRVLNA</sequence>
<dbReference type="Pfam" id="PF00389">
    <property type="entry name" value="2-Hacid_dh"/>
    <property type="match status" value="1"/>
</dbReference>
<evidence type="ECO:0000259" key="7">
    <source>
        <dbReference type="Pfam" id="PF02826"/>
    </source>
</evidence>
<evidence type="ECO:0000256" key="2">
    <source>
        <dbReference type="ARBA" id="ARBA00022605"/>
    </source>
</evidence>
<dbReference type="EMBL" id="POQS01000003">
    <property type="protein sequence ID" value="PND33403.1"/>
    <property type="molecule type" value="Genomic_DNA"/>
</dbReference>
<evidence type="ECO:0000313" key="9">
    <source>
        <dbReference type="Proteomes" id="UP000235994"/>
    </source>
</evidence>
<gene>
    <name evidence="8" type="ORF">C1I89_13015</name>
</gene>
<keyword evidence="3 5" id="KW-0560">Oxidoreductase</keyword>
<dbReference type="Pfam" id="PF02826">
    <property type="entry name" value="2-Hacid_dh_C"/>
    <property type="match status" value="1"/>
</dbReference>
<dbReference type="GO" id="GO:0016616">
    <property type="term" value="F:oxidoreductase activity, acting on the CH-OH group of donors, NAD or NADP as acceptor"/>
    <property type="evidence" value="ECO:0007669"/>
    <property type="project" value="InterPro"/>
</dbReference>
<evidence type="ECO:0000256" key="5">
    <source>
        <dbReference type="RuleBase" id="RU003719"/>
    </source>
</evidence>
<name>A0A2N8KIY8_9BURK</name>
<feature type="domain" description="D-isomer specific 2-hydroxyacid dehydrogenase NAD-binding" evidence="7">
    <location>
        <begin position="114"/>
        <end position="286"/>
    </location>
</feature>
<dbReference type="SUPFAM" id="SSF51735">
    <property type="entry name" value="NAD(P)-binding Rossmann-fold domains"/>
    <property type="match status" value="1"/>
</dbReference>
<evidence type="ECO:0000256" key="1">
    <source>
        <dbReference type="ARBA" id="ARBA00005854"/>
    </source>
</evidence>
<dbReference type="InterPro" id="IPR006139">
    <property type="entry name" value="D-isomer_2_OHA_DH_cat_dom"/>
</dbReference>
<proteinExistence type="inferred from homology"/>
<dbReference type="GO" id="GO:0051287">
    <property type="term" value="F:NAD binding"/>
    <property type="evidence" value="ECO:0007669"/>
    <property type="project" value="InterPro"/>
</dbReference>
<accession>A0A2N8KIY8</accession>
<keyword evidence="9" id="KW-1185">Reference proteome</keyword>
<organism evidence="8 9">
    <name type="scientific">Achromobacter pulmonis</name>
    <dbReference type="NCBI Taxonomy" id="1389932"/>
    <lineage>
        <taxon>Bacteria</taxon>
        <taxon>Pseudomonadati</taxon>
        <taxon>Pseudomonadota</taxon>
        <taxon>Betaproteobacteria</taxon>
        <taxon>Burkholderiales</taxon>
        <taxon>Alcaligenaceae</taxon>
        <taxon>Achromobacter</taxon>
    </lineage>
</organism>
<dbReference type="PANTHER" id="PTHR42789">
    <property type="entry name" value="D-ISOMER SPECIFIC 2-HYDROXYACID DEHYDROGENASE FAMILY PROTEIN (AFU_ORTHOLOGUE AFUA_6G10090)"/>
    <property type="match status" value="1"/>
</dbReference>
<protein>
    <submittedName>
        <fullName evidence="8">Hydroxyacid dehydrogenase</fullName>
    </submittedName>
</protein>
<dbReference type="InterPro" id="IPR036291">
    <property type="entry name" value="NAD(P)-bd_dom_sf"/>
</dbReference>
<keyword evidence="4" id="KW-0520">NAD</keyword>
<reference evidence="8 9" key="1">
    <citation type="submission" date="2018-01" db="EMBL/GenBank/DDBJ databases">
        <title>The draft genome of an aniline degradation strain ANB-1.</title>
        <authorList>
            <person name="Zhang L."/>
            <person name="Jiang J."/>
        </authorList>
    </citation>
    <scope>NUCLEOTIDE SEQUENCE [LARGE SCALE GENOMIC DNA]</scope>
    <source>
        <strain evidence="8 9">ANB-1</strain>
    </source>
</reference>